<proteinExistence type="predicted"/>
<keyword evidence="1" id="KW-0614">Plasmid</keyword>
<organism evidence="1 2">
    <name type="scientific">Paraburkholderia phytofirmans (strain DSM 17436 / LMG 22146 / PsJN)</name>
    <name type="common">Burkholderia phytofirmans</name>
    <dbReference type="NCBI Taxonomy" id="398527"/>
    <lineage>
        <taxon>Bacteria</taxon>
        <taxon>Pseudomonadati</taxon>
        <taxon>Pseudomonadota</taxon>
        <taxon>Betaproteobacteria</taxon>
        <taxon>Burkholderiales</taxon>
        <taxon>Burkholderiaceae</taxon>
        <taxon>Paraburkholderia</taxon>
    </lineage>
</organism>
<dbReference type="AlphaFoldDB" id="B2TH54"/>
<gene>
    <name evidence="1" type="ordered locus">Bphyt_7318</name>
</gene>
<protein>
    <submittedName>
        <fullName evidence="1">Uncharacterized protein</fullName>
    </submittedName>
</protein>
<geneLocation type="plasmid" evidence="1 2">
    <name>pBPHYT01</name>
</geneLocation>
<dbReference type="KEGG" id="bpy:Bphyt_7318"/>
<dbReference type="Proteomes" id="UP000001739">
    <property type="component" value="Plasmid pBPHYT01"/>
</dbReference>
<reference evidence="1 2" key="1">
    <citation type="journal article" date="2011" name="J. Bacteriol.">
        <title>Complete genome sequence of the plant growth-promoting endophyte Burkholderia phytofirmans strain PsJN.</title>
        <authorList>
            <person name="Weilharter A."/>
            <person name="Mitter B."/>
            <person name="Shin M.V."/>
            <person name="Chain P.S."/>
            <person name="Nowak J."/>
            <person name="Sessitsch A."/>
        </authorList>
    </citation>
    <scope>NUCLEOTIDE SEQUENCE [LARGE SCALE GENOMIC DNA]</scope>
    <source>
        <strain evidence="2">DSM 17436 / LMG 22146 / PsJN</strain>
        <plasmid evidence="1 2">pBPHYT01</plasmid>
    </source>
</reference>
<evidence type="ECO:0000313" key="1">
    <source>
        <dbReference type="EMBL" id="ACD21603.1"/>
    </source>
</evidence>
<evidence type="ECO:0000313" key="2">
    <source>
        <dbReference type="Proteomes" id="UP000001739"/>
    </source>
</evidence>
<sequence>MSEAAWALLCARIDLAVSKNDGHVERAKAAMEYAKALASRLLSPSAYSY</sequence>
<name>B2TH54_PARPJ</name>
<dbReference type="EMBL" id="CP001054">
    <property type="protein sequence ID" value="ACD21603.1"/>
    <property type="molecule type" value="Genomic_DNA"/>
</dbReference>
<dbReference type="HOGENOM" id="CLU_3133288_0_0_4"/>
<accession>B2TH54</accession>